<dbReference type="AlphaFoldDB" id="A0A5D2ET81"/>
<protein>
    <recommendedName>
        <fullName evidence="3">ABC transporter domain-containing protein</fullName>
    </recommendedName>
</protein>
<sequence>MDLYCRMRIQDMQLASKNQEYFSGFSGGERKRNEILQLAAKDKLEKSMVADDVSGQSIESEVRTSSGMFLEKALPYRLV</sequence>
<organism evidence="1 2">
    <name type="scientific">Gossypium darwinii</name>
    <name type="common">Darwin's cotton</name>
    <name type="synonym">Gossypium barbadense var. darwinii</name>
    <dbReference type="NCBI Taxonomy" id="34276"/>
    <lineage>
        <taxon>Eukaryota</taxon>
        <taxon>Viridiplantae</taxon>
        <taxon>Streptophyta</taxon>
        <taxon>Embryophyta</taxon>
        <taxon>Tracheophyta</taxon>
        <taxon>Spermatophyta</taxon>
        <taxon>Magnoliopsida</taxon>
        <taxon>eudicotyledons</taxon>
        <taxon>Gunneridae</taxon>
        <taxon>Pentapetalae</taxon>
        <taxon>rosids</taxon>
        <taxon>malvids</taxon>
        <taxon>Malvales</taxon>
        <taxon>Malvaceae</taxon>
        <taxon>Malvoideae</taxon>
        <taxon>Gossypium</taxon>
    </lineage>
</organism>
<proteinExistence type="predicted"/>
<reference evidence="1 2" key="1">
    <citation type="submission" date="2019-06" db="EMBL/GenBank/DDBJ databases">
        <title>WGS assembly of Gossypium darwinii.</title>
        <authorList>
            <person name="Chen Z.J."/>
            <person name="Sreedasyam A."/>
            <person name="Ando A."/>
            <person name="Song Q."/>
            <person name="De L."/>
            <person name="Hulse-Kemp A."/>
            <person name="Ding M."/>
            <person name="Ye W."/>
            <person name="Kirkbride R."/>
            <person name="Jenkins J."/>
            <person name="Plott C."/>
            <person name="Lovell J."/>
            <person name="Lin Y.-M."/>
            <person name="Vaughn R."/>
            <person name="Liu B."/>
            <person name="Li W."/>
            <person name="Simpson S."/>
            <person name="Scheffler B."/>
            <person name="Saski C."/>
            <person name="Grover C."/>
            <person name="Hu G."/>
            <person name="Conover J."/>
            <person name="Carlson J."/>
            <person name="Shu S."/>
            <person name="Boston L."/>
            <person name="Williams M."/>
            <person name="Peterson D."/>
            <person name="Mcgee K."/>
            <person name="Jones D."/>
            <person name="Wendel J."/>
            <person name="Stelly D."/>
            <person name="Grimwood J."/>
            <person name="Schmutz J."/>
        </authorList>
    </citation>
    <scope>NUCLEOTIDE SEQUENCE [LARGE SCALE GENOMIC DNA]</scope>
    <source>
        <strain evidence="1">1808015.09</strain>
    </source>
</reference>
<evidence type="ECO:0008006" key="3">
    <source>
        <dbReference type="Google" id="ProtNLM"/>
    </source>
</evidence>
<dbReference type="EMBL" id="CM017698">
    <property type="protein sequence ID" value="TYG96487.1"/>
    <property type="molecule type" value="Genomic_DNA"/>
</dbReference>
<evidence type="ECO:0000313" key="2">
    <source>
        <dbReference type="Proteomes" id="UP000323506"/>
    </source>
</evidence>
<evidence type="ECO:0000313" key="1">
    <source>
        <dbReference type="EMBL" id="TYG96487.1"/>
    </source>
</evidence>
<gene>
    <name evidence="1" type="ORF">ES288_A11G354400v1</name>
</gene>
<accession>A0A5D2ET81</accession>
<name>A0A5D2ET81_GOSDA</name>
<dbReference type="Proteomes" id="UP000323506">
    <property type="component" value="Chromosome A11"/>
</dbReference>
<keyword evidence="2" id="KW-1185">Reference proteome</keyword>